<comment type="caution">
    <text evidence="5">The sequence shown here is derived from an EMBL/GenBank/DDBJ whole genome shotgun (WGS) entry which is preliminary data.</text>
</comment>
<keyword evidence="6" id="KW-1185">Reference proteome</keyword>
<accession>A0AAV1I3S3</accession>
<gene>
    <name evidence="4" type="ORF">CVIRNUC_003235</name>
    <name evidence="5" type="ORF">CVIRNUC_003698</name>
</gene>
<keyword evidence="1" id="KW-0175">Coiled coil</keyword>
<feature type="region of interest" description="Disordered" evidence="2">
    <location>
        <begin position="18"/>
        <end position="40"/>
    </location>
</feature>
<name>A0AAV1I3S3_9CHLO</name>
<evidence type="ECO:0000259" key="3">
    <source>
        <dbReference type="Pfam" id="PF10544"/>
    </source>
</evidence>
<dbReference type="Pfam" id="PF10544">
    <property type="entry name" value="T5orf172"/>
    <property type="match status" value="1"/>
</dbReference>
<proteinExistence type="predicted"/>
<evidence type="ECO:0000313" key="6">
    <source>
        <dbReference type="Proteomes" id="UP001314263"/>
    </source>
</evidence>
<evidence type="ECO:0000256" key="1">
    <source>
        <dbReference type="SAM" id="Coils"/>
    </source>
</evidence>
<organism evidence="5 6">
    <name type="scientific">Coccomyxa viridis</name>
    <dbReference type="NCBI Taxonomy" id="1274662"/>
    <lineage>
        <taxon>Eukaryota</taxon>
        <taxon>Viridiplantae</taxon>
        <taxon>Chlorophyta</taxon>
        <taxon>core chlorophytes</taxon>
        <taxon>Trebouxiophyceae</taxon>
        <taxon>Trebouxiophyceae incertae sedis</taxon>
        <taxon>Coccomyxaceae</taxon>
        <taxon>Coccomyxa</taxon>
    </lineage>
</organism>
<sequence>MLSTLWNSATNSSLARLAVPSPAPSSSTSPVASPASSNPAVTGTPFTDFVLSRLPDEESQKLFALSFGEYLRHDPDALDIDFDDVFKWLGIDRKDNALRLLKREFPSNEYIVLPKEENSASGAGRPRDVYKISFNQFEELMISAQTPEGKRARKLVLLLKKILQDYIIAEQLQQAQAAQAAETARANALQQQLDGLRAQQQHLYVFRLFGNRFKIGIAKDVDRRIRQHSTSCPSGHLVYSVPISCKAMEKLFESTMKQHGTWIKMEEYELSLSDMQIKALFDCFARVEELLNITPLDEYSNLVGLFDHSLRSRTVLSSGVPPEPPQDHVHALLEDSTEGTDVIALFERMYIARGTKDDHFKLKEAEAKWPHFVCNVENSRLGLTSMDMIKPDKEELRQLLQSRLLTPCPKDSRLIGRSHHKSAFRGWKLLDHARPLQ</sequence>
<evidence type="ECO:0000313" key="4">
    <source>
        <dbReference type="EMBL" id="CAK0765209.1"/>
    </source>
</evidence>
<reference evidence="5 6" key="1">
    <citation type="submission" date="2023-10" db="EMBL/GenBank/DDBJ databases">
        <authorList>
            <person name="Maclean D."/>
            <person name="Macfadyen A."/>
        </authorList>
    </citation>
    <scope>NUCLEOTIDE SEQUENCE [LARGE SCALE GENOMIC DNA]</scope>
</reference>
<evidence type="ECO:0000313" key="5">
    <source>
        <dbReference type="EMBL" id="CAK0769744.1"/>
    </source>
</evidence>
<protein>
    <recommendedName>
        <fullName evidence="3">Bacteriophage T5 Orf172 DNA-binding domain-containing protein</fullName>
    </recommendedName>
</protein>
<dbReference type="AlphaFoldDB" id="A0AAV1I3S3"/>
<evidence type="ECO:0000256" key="2">
    <source>
        <dbReference type="SAM" id="MobiDB-lite"/>
    </source>
</evidence>
<dbReference type="InterPro" id="IPR018306">
    <property type="entry name" value="Phage_T5_Orf172_DNA-bd"/>
</dbReference>
<feature type="coiled-coil region" evidence="1">
    <location>
        <begin position="172"/>
        <end position="199"/>
    </location>
</feature>
<dbReference type="Proteomes" id="UP001314263">
    <property type="component" value="Unassembled WGS sequence"/>
</dbReference>
<dbReference type="EMBL" id="CAUYUE010000004">
    <property type="protein sequence ID" value="CAK0769744.1"/>
    <property type="molecule type" value="Genomic_DNA"/>
</dbReference>
<feature type="domain" description="Bacteriophage T5 Orf172 DNA-binding" evidence="3">
    <location>
        <begin position="202"/>
        <end position="268"/>
    </location>
</feature>
<dbReference type="EMBL" id="CAUYUE010000004">
    <property type="protein sequence ID" value="CAK0765209.1"/>
    <property type="molecule type" value="Genomic_DNA"/>
</dbReference>